<keyword evidence="10" id="KW-0963">Cytoplasm</keyword>
<dbReference type="SFLD" id="SFLDF00562">
    <property type="entry name" value="HemN-like__clustered_with_heat"/>
    <property type="match status" value="1"/>
</dbReference>
<dbReference type="Gene3D" id="1.10.10.10">
    <property type="entry name" value="Winged helix-like DNA-binding domain superfamily/Winged helix DNA-binding domain"/>
    <property type="match status" value="1"/>
</dbReference>
<dbReference type="InterPro" id="IPR034505">
    <property type="entry name" value="Coproporphyrinogen-III_oxidase"/>
</dbReference>
<dbReference type="RefSeq" id="WP_131904932.1">
    <property type="nucleotide sequence ID" value="NZ_BAAAFU010000008.1"/>
</dbReference>
<dbReference type="GO" id="GO:0004109">
    <property type="term" value="F:coproporphyrinogen oxidase activity"/>
    <property type="evidence" value="ECO:0007669"/>
    <property type="project" value="InterPro"/>
</dbReference>
<evidence type="ECO:0000256" key="9">
    <source>
        <dbReference type="ARBA" id="ARBA00023186"/>
    </source>
</evidence>
<dbReference type="InterPro" id="IPR036388">
    <property type="entry name" value="WH-like_DNA-bd_sf"/>
</dbReference>
<dbReference type="NCBIfam" id="TIGR00539">
    <property type="entry name" value="hemN_rel"/>
    <property type="match status" value="1"/>
</dbReference>
<dbReference type="SUPFAM" id="SSF102114">
    <property type="entry name" value="Radical SAM enzymes"/>
    <property type="match status" value="1"/>
</dbReference>
<evidence type="ECO:0000256" key="1">
    <source>
        <dbReference type="ARBA" id="ARBA00001966"/>
    </source>
</evidence>
<evidence type="ECO:0000256" key="7">
    <source>
        <dbReference type="ARBA" id="ARBA00023004"/>
    </source>
</evidence>
<dbReference type="Proteomes" id="UP000294887">
    <property type="component" value="Unassembled WGS sequence"/>
</dbReference>
<dbReference type="InterPro" id="IPR004559">
    <property type="entry name" value="HemW-like"/>
</dbReference>
<evidence type="ECO:0000256" key="4">
    <source>
        <dbReference type="ARBA" id="ARBA00022617"/>
    </source>
</evidence>
<keyword evidence="7 10" id="KW-0408">Iron</keyword>
<dbReference type="GO" id="GO:0051539">
    <property type="term" value="F:4 iron, 4 sulfur cluster binding"/>
    <property type="evidence" value="ECO:0007669"/>
    <property type="project" value="UniProtKB-UniRule"/>
</dbReference>
<dbReference type="SFLD" id="SFLDS00029">
    <property type="entry name" value="Radical_SAM"/>
    <property type="match status" value="1"/>
</dbReference>
<dbReference type="AlphaFoldDB" id="A0A4R1F4W2"/>
<dbReference type="SFLD" id="SFLDG01082">
    <property type="entry name" value="B12-binding_domain_containing"/>
    <property type="match status" value="1"/>
</dbReference>
<keyword evidence="13" id="KW-1185">Reference proteome</keyword>
<keyword evidence="5 10" id="KW-0949">S-adenosyl-L-methionine</keyword>
<accession>A0A4R1F4W2</accession>
<dbReference type="InterPro" id="IPR010723">
    <property type="entry name" value="HemN_C"/>
</dbReference>
<reference evidence="12 13" key="1">
    <citation type="submission" date="2019-03" db="EMBL/GenBank/DDBJ databases">
        <title>Genomic Encyclopedia of Type Strains, Phase IV (KMG-IV): sequencing the most valuable type-strain genomes for metagenomic binning, comparative biology and taxonomic classification.</title>
        <authorList>
            <person name="Goeker M."/>
        </authorList>
    </citation>
    <scope>NUCLEOTIDE SEQUENCE [LARGE SCALE GENOMIC DNA]</scope>
    <source>
        <strain evidence="12 13">DSM 24830</strain>
    </source>
</reference>
<dbReference type="GO" id="GO:0046872">
    <property type="term" value="F:metal ion binding"/>
    <property type="evidence" value="ECO:0007669"/>
    <property type="project" value="UniProtKB-UniRule"/>
</dbReference>
<dbReference type="SMART" id="SM00729">
    <property type="entry name" value="Elp3"/>
    <property type="match status" value="1"/>
</dbReference>
<dbReference type="Pfam" id="PF04055">
    <property type="entry name" value="Radical_SAM"/>
    <property type="match status" value="1"/>
</dbReference>
<evidence type="ECO:0000256" key="2">
    <source>
        <dbReference type="ARBA" id="ARBA00006100"/>
    </source>
</evidence>
<evidence type="ECO:0000256" key="5">
    <source>
        <dbReference type="ARBA" id="ARBA00022691"/>
    </source>
</evidence>
<dbReference type="InterPro" id="IPR058240">
    <property type="entry name" value="rSAM_sf"/>
</dbReference>
<evidence type="ECO:0000256" key="6">
    <source>
        <dbReference type="ARBA" id="ARBA00022723"/>
    </source>
</evidence>
<dbReference type="EMBL" id="SMFQ01000002">
    <property type="protein sequence ID" value="TCJ89297.1"/>
    <property type="molecule type" value="Genomic_DNA"/>
</dbReference>
<comment type="subcellular location">
    <subcellularLocation>
        <location evidence="10">Cytoplasm</location>
    </subcellularLocation>
</comment>
<evidence type="ECO:0000256" key="10">
    <source>
        <dbReference type="RuleBase" id="RU364116"/>
    </source>
</evidence>
<dbReference type="PANTHER" id="PTHR13932:SF5">
    <property type="entry name" value="RADICAL S-ADENOSYL METHIONINE DOMAIN-CONTAINING PROTEIN 1, MITOCHONDRIAL"/>
    <property type="match status" value="1"/>
</dbReference>
<dbReference type="CDD" id="cd01335">
    <property type="entry name" value="Radical_SAM"/>
    <property type="match status" value="1"/>
</dbReference>
<keyword evidence="4 10" id="KW-0349">Heme</keyword>
<keyword evidence="8 10" id="KW-0411">Iron-sulfur</keyword>
<keyword evidence="9 10" id="KW-0143">Chaperone</keyword>
<proteinExistence type="inferred from homology"/>
<name>A0A4R1F4W2_9GAMM</name>
<protein>
    <recommendedName>
        <fullName evidence="3 10">Heme chaperone HemW</fullName>
    </recommendedName>
</protein>
<sequence>MTPIPLSLYVHIPWCVKKCPYCDFNSHQAKGEIPEAQYSDALINDLESELPQIWGRSIESIFIGGGTPSLYSAKAMDQLLSSLRERLTIRPNTEITMEANPGTFEQERFSAYRQAGINRLSIGIQSFNNKHLKALGRIHGANEAQKSTHIAKQAGFDNFNLDIMYGLPKQTIDQAIADLQQAIDANPTHISWYQLTIEENTLFHHSPPVTPNDEILWEMQQRGQKLLADAGYYQYEVSAYAKEGKQCRHNLNYWQFGDYLGIGAGAHGKISMPDGEIKRHTKYRHPEKYMGEGINGKARSSEKKLATEDLDFEFMLNAARLKEGFTKELFETRTLLSFSAVEEKLNTLIQKELIEYDNEKYKPTDKGWHFVNDIVNSFI</sequence>
<comment type="function">
    <text evidence="10">Probably acts as a heme chaperone, transferring heme to an unknown acceptor. Binds one molecule of heme per monomer, possibly covalently. Binds 1 [4Fe-4S] cluster. The cluster is coordinated with 3 cysteines and an exchangeable S-adenosyl-L-methionine.</text>
</comment>
<evidence type="ECO:0000313" key="12">
    <source>
        <dbReference type="EMBL" id="TCJ89297.1"/>
    </source>
</evidence>
<keyword evidence="10" id="KW-0004">4Fe-4S</keyword>
<dbReference type="GO" id="GO:0006779">
    <property type="term" value="P:porphyrin-containing compound biosynthetic process"/>
    <property type="evidence" value="ECO:0007669"/>
    <property type="project" value="InterPro"/>
</dbReference>
<evidence type="ECO:0000313" key="13">
    <source>
        <dbReference type="Proteomes" id="UP000294887"/>
    </source>
</evidence>
<dbReference type="InterPro" id="IPR006638">
    <property type="entry name" value="Elp3/MiaA/NifB-like_rSAM"/>
</dbReference>
<dbReference type="GO" id="GO:0005737">
    <property type="term" value="C:cytoplasm"/>
    <property type="evidence" value="ECO:0007669"/>
    <property type="project" value="UniProtKB-SubCell"/>
</dbReference>
<dbReference type="OrthoDB" id="9808022at2"/>
<keyword evidence="6 10" id="KW-0479">Metal-binding</keyword>
<dbReference type="SFLD" id="SFLDG01065">
    <property type="entry name" value="anaerobic_coproporphyrinogen-I"/>
    <property type="match status" value="1"/>
</dbReference>
<dbReference type="PANTHER" id="PTHR13932">
    <property type="entry name" value="COPROPORPHYRINIGEN III OXIDASE"/>
    <property type="match status" value="1"/>
</dbReference>
<organism evidence="12 13">
    <name type="scientific">Cocleimonas flava</name>
    <dbReference type="NCBI Taxonomy" id="634765"/>
    <lineage>
        <taxon>Bacteria</taxon>
        <taxon>Pseudomonadati</taxon>
        <taxon>Pseudomonadota</taxon>
        <taxon>Gammaproteobacteria</taxon>
        <taxon>Thiotrichales</taxon>
        <taxon>Thiotrichaceae</taxon>
        <taxon>Cocleimonas</taxon>
    </lineage>
</organism>
<evidence type="ECO:0000259" key="11">
    <source>
        <dbReference type="PROSITE" id="PS51918"/>
    </source>
</evidence>
<dbReference type="SFLD" id="SFLDF00288">
    <property type="entry name" value="HemN-like__clustered_with_nucl"/>
    <property type="match status" value="1"/>
</dbReference>
<gene>
    <name evidence="12" type="ORF">EV695_1160</name>
</gene>
<dbReference type="InterPro" id="IPR007197">
    <property type="entry name" value="rSAM"/>
</dbReference>
<feature type="domain" description="Radical SAM core" evidence="11">
    <location>
        <begin position="1"/>
        <end position="236"/>
    </location>
</feature>
<dbReference type="Pfam" id="PF06969">
    <property type="entry name" value="HemN_C"/>
    <property type="match status" value="1"/>
</dbReference>
<comment type="cofactor">
    <cofactor evidence="1">
        <name>[4Fe-4S] cluster</name>
        <dbReference type="ChEBI" id="CHEBI:49883"/>
    </cofactor>
</comment>
<dbReference type="InterPro" id="IPR013785">
    <property type="entry name" value="Aldolase_TIM"/>
</dbReference>
<dbReference type="PROSITE" id="PS51918">
    <property type="entry name" value="RADICAL_SAM"/>
    <property type="match status" value="1"/>
</dbReference>
<dbReference type="Gene3D" id="3.20.20.70">
    <property type="entry name" value="Aldolase class I"/>
    <property type="match status" value="1"/>
</dbReference>
<evidence type="ECO:0000256" key="8">
    <source>
        <dbReference type="ARBA" id="ARBA00023014"/>
    </source>
</evidence>
<evidence type="ECO:0000256" key="3">
    <source>
        <dbReference type="ARBA" id="ARBA00017228"/>
    </source>
</evidence>
<comment type="caution">
    <text evidence="12">The sequence shown here is derived from an EMBL/GenBank/DDBJ whole genome shotgun (WGS) entry which is preliminary data.</text>
</comment>
<comment type="similarity">
    <text evidence="2">Belongs to the anaerobic coproporphyrinogen-III oxidase family. HemW subfamily.</text>
</comment>